<keyword evidence="2" id="KW-0479">Metal-binding</keyword>
<dbReference type="GO" id="GO:0008270">
    <property type="term" value="F:zinc ion binding"/>
    <property type="evidence" value="ECO:0007669"/>
    <property type="project" value="InterPro"/>
</dbReference>
<gene>
    <name evidence="7" type="ORF">SMACR_07224</name>
</gene>
<evidence type="ECO:0000313" key="8">
    <source>
        <dbReference type="Proteomes" id="UP000433876"/>
    </source>
</evidence>
<evidence type="ECO:0000313" key="7">
    <source>
        <dbReference type="EMBL" id="KAA8631518.1"/>
    </source>
</evidence>
<feature type="region of interest" description="Disordered" evidence="4">
    <location>
        <begin position="77"/>
        <end position="121"/>
    </location>
</feature>
<keyword evidence="5" id="KW-1133">Transmembrane helix</keyword>
<dbReference type="PROSITE" id="PS00463">
    <property type="entry name" value="ZN2_CY6_FUNGAL_1"/>
    <property type="match status" value="1"/>
</dbReference>
<feature type="compositionally biased region" description="Polar residues" evidence="4">
    <location>
        <begin position="101"/>
        <end position="111"/>
    </location>
</feature>
<feature type="compositionally biased region" description="Basic and acidic residues" evidence="4">
    <location>
        <begin position="292"/>
        <end position="301"/>
    </location>
</feature>
<reference evidence="7 8" key="1">
    <citation type="submission" date="2017-07" db="EMBL/GenBank/DDBJ databases">
        <title>Genome sequence of the Sordaria macrospora wild type strain R19027.</title>
        <authorList>
            <person name="Nowrousian M."/>
            <person name="Teichert I."/>
            <person name="Kueck U."/>
        </authorList>
    </citation>
    <scope>NUCLEOTIDE SEQUENCE [LARGE SCALE GENOMIC DNA]</scope>
    <source>
        <strain evidence="7 8">R19027</strain>
        <tissue evidence="7">Mycelium</tissue>
    </source>
</reference>
<dbReference type="InterPro" id="IPR036864">
    <property type="entry name" value="Zn2-C6_fun-type_DNA-bd_sf"/>
</dbReference>
<protein>
    <recommendedName>
        <fullName evidence="6">Zn(2)-C6 fungal-type domain-containing protein</fullName>
    </recommendedName>
</protein>
<keyword evidence="5" id="KW-0472">Membrane</keyword>
<dbReference type="SMART" id="SM00066">
    <property type="entry name" value="GAL4"/>
    <property type="match status" value="1"/>
</dbReference>
<dbReference type="SMART" id="SM00906">
    <property type="entry name" value="Fungal_trans"/>
    <property type="match status" value="1"/>
</dbReference>
<dbReference type="EMBL" id="NMPR01000075">
    <property type="protein sequence ID" value="KAA8631518.1"/>
    <property type="molecule type" value="Genomic_DNA"/>
</dbReference>
<feature type="transmembrane region" description="Helical" evidence="5">
    <location>
        <begin position="627"/>
        <end position="647"/>
    </location>
</feature>
<evidence type="ECO:0000259" key="6">
    <source>
        <dbReference type="PROSITE" id="PS50048"/>
    </source>
</evidence>
<dbReference type="GO" id="GO:0003677">
    <property type="term" value="F:DNA binding"/>
    <property type="evidence" value="ECO:0007669"/>
    <property type="project" value="InterPro"/>
</dbReference>
<name>A0A8S8ZQ11_SORMA</name>
<dbReference type="PANTHER" id="PTHR31001">
    <property type="entry name" value="UNCHARACTERIZED TRANSCRIPTIONAL REGULATORY PROTEIN"/>
    <property type="match status" value="1"/>
</dbReference>
<feature type="region of interest" description="Disordered" evidence="4">
    <location>
        <begin position="766"/>
        <end position="813"/>
    </location>
</feature>
<feature type="region of interest" description="Disordered" evidence="4">
    <location>
        <begin position="292"/>
        <end position="327"/>
    </location>
</feature>
<dbReference type="AlphaFoldDB" id="A0A8S8ZQ11"/>
<comment type="caution">
    <text evidence="7">The sequence shown here is derived from an EMBL/GenBank/DDBJ whole genome shotgun (WGS) entry which is preliminary data.</text>
</comment>
<dbReference type="GO" id="GO:0000981">
    <property type="term" value="F:DNA-binding transcription factor activity, RNA polymerase II-specific"/>
    <property type="evidence" value="ECO:0007669"/>
    <property type="project" value="InterPro"/>
</dbReference>
<dbReference type="PANTHER" id="PTHR31001:SF87">
    <property type="entry name" value="COL-21"/>
    <property type="match status" value="1"/>
</dbReference>
<keyword evidence="3" id="KW-0539">Nucleus</keyword>
<dbReference type="InterPro" id="IPR050613">
    <property type="entry name" value="Sec_Metabolite_Reg"/>
</dbReference>
<dbReference type="SUPFAM" id="SSF57701">
    <property type="entry name" value="Zn2/Cys6 DNA-binding domain"/>
    <property type="match status" value="1"/>
</dbReference>
<dbReference type="InterPro" id="IPR001138">
    <property type="entry name" value="Zn2Cys6_DnaBD"/>
</dbReference>
<comment type="subcellular location">
    <subcellularLocation>
        <location evidence="1">Nucleus</location>
    </subcellularLocation>
</comment>
<feature type="compositionally biased region" description="Polar residues" evidence="4">
    <location>
        <begin position="766"/>
        <end position="806"/>
    </location>
</feature>
<dbReference type="Gene3D" id="4.10.240.10">
    <property type="entry name" value="Zn(2)-C6 fungal-type DNA-binding domain"/>
    <property type="match status" value="1"/>
</dbReference>
<evidence type="ECO:0000256" key="2">
    <source>
        <dbReference type="ARBA" id="ARBA00022723"/>
    </source>
</evidence>
<dbReference type="Pfam" id="PF04082">
    <property type="entry name" value="Fungal_trans"/>
    <property type="match status" value="1"/>
</dbReference>
<sequence>MTALSFEGGFDFGTEVNHNEYPSNSNHHPQTRAVSGKPPPRKRRRIVISCTECHRRKQKCDRKLPCTNCISRQRQDDCQYDSGAPTAKEQQRHQQPKRAQRTSSNGISLTSPEPGADGSMDNIAEEQWSGKSSTNDNDHLNLPSNVSNVANLGYSTTGASTSTIGFLHKIENHSNSSSSPHSYPPLPPCNGGDRASTSANDVVNRYKSLIRLLPQRPYVEKLVDSYFHNFNWQYYMLDRDIFDKQVEEWYKIPFDVFNNGGPGAILPDLRVFPALLFQVVSIGMLVLPEKAGKGGRGDLKTGHGNGMGNGKEDKRAGTEGQKGQGDSAGVDFEALKYAGSMTFEDLATEYSESGVAIVSLLGKRQMTLTTVLAGFVRASFLKFIGMVPEAWHAIGTAIRDAQELGLHRSSFEPRPPPSASAEAILQNQWEIQRRRKVWLNLVTWDIHCGATLGRPSTIDLTSNPPILPIDVALPITFTNFRSPTPFIPRSEDDPPTPLTRILFSYKITLQLVSILSLEKEGASPASFSKVDTLHQSLLDLENSIPPYFRLQDPNTRFDSLQQCYWLPWARALLPQLTAFNFMALHRPYIFTRPLSRQLAVEKGCLAMLRAQRRHWEMLSREMRMKTFTLFFGTFDAVVLMGAVYILFSPIQREKGDERMTEMVEEVVQQFKWAEERFEEMRERNPLARQARGVVRGVGERLGRALGEVGGELSGNGKGDGLISEGREGLVKTSVVAVTGRGKRPVRQELIKPVISTGNGLSPVFSTSASVHQPGTGTVSRGMSSLTTPGFPTPESTAPSSLAQGQFSSATSDLNTNTNTTITNTFDTSPFAFDNTSSIPIDLCLDTAADVHWAAASITPSSISLPSLPEDFNWTNISPIYATGDLVYNDLTGFMYDGFDSVLYSSNAYLVQGGGGGGYRDGVGLDARAQLATETQTQTHIVTGAGTGIQSAGNAECHGGMGELMGHDHEGNKGNESQSEALWMFDARGVREGTCVWGLLNRY</sequence>
<dbReference type="Pfam" id="PF00172">
    <property type="entry name" value="Zn_clus"/>
    <property type="match status" value="1"/>
</dbReference>
<dbReference type="GO" id="GO:0006351">
    <property type="term" value="P:DNA-templated transcription"/>
    <property type="evidence" value="ECO:0007669"/>
    <property type="project" value="InterPro"/>
</dbReference>
<dbReference type="GO" id="GO:0005634">
    <property type="term" value="C:nucleus"/>
    <property type="evidence" value="ECO:0007669"/>
    <property type="project" value="UniProtKB-SubCell"/>
</dbReference>
<accession>A0A8S8ZQ11</accession>
<organism evidence="7 8">
    <name type="scientific">Sordaria macrospora</name>
    <dbReference type="NCBI Taxonomy" id="5147"/>
    <lineage>
        <taxon>Eukaryota</taxon>
        <taxon>Fungi</taxon>
        <taxon>Dikarya</taxon>
        <taxon>Ascomycota</taxon>
        <taxon>Pezizomycotina</taxon>
        <taxon>Sordariomycetes</taxon>
        <taxon>Sordariomycetidae</taxon>
        <taxon>Sordariales</taxon>
        <taxon>Sordariaceae</taxon>
        <taxon>Sordaria</taxon>
    </lineage>
</organism>
<evidence type="ECO:0000256" key="5">
    <source>
        <dbReference type="SAM" id="Phobius"/>
    </source>
</evidence>
<keyword evidence="5" id="KW-0812">Transmembrane</keyword>
<evidence type="ECO:0000256" key="4">
    <source>
        <dbReference type="SAM" id="MobiDB-lite"/>
    </source>
</evidence>
<proteinExistence type="predicted"/>
<feature type="domain" description="Zn(2)-C6 fungal-type" evidence="6">
    <location>
        <begin position="49"/>
        <end position="80"/>
    </location>
</feature>
<evidence type="ECO:0000256" key="3">
    <source>
        <dbReference type="ARBA" id="ARBA00023242"/>
    </source>
</evidence>
<feature type="region of interest" description="Disordered" evidence="4">
    <location>
        <begin position="15"/>
        <end position="43"/>
    </location>
</feature>
<dbReference type="CDD" id="cd12148">
    <property type="entry name" value="fungal_TF_MHR"/>
    <property type="match status" value="1"/>
</dbReference>
<dbReference type="InterPro" id="IPR007219">
    <property type="entry name" value="XnlR_reg_dom"/>
</dbReference>
<dbReference type="PROSITE" id="PS50048">
    <property type="entry name" value="ZN2_CY6_FUNGAL_2"/>
    <property type="match status" value="1"/>
</dbReference>
<dbReference type="VEuPathDB" id="FungiDB:SMAC_07224"/>
<dbReference type="Proteomes" id="UP000433876">
    <property type="component" value="Unassembled WGS sequence"/>
</dbReference>
<evidence type="ECO:0000256" key="1">
    <source>
        <dbReference type="ARBA" id="ARBA00004123"/>
    </source>
</evidence>
<dbReference type="CDD" id="cd00067">
    <property type="entry name" value="GAL4"/>
    <property type="match status" value="1"/>
</dbReference>
<feature type="region of interest" description="Disordered" evidence="4">
    <location>
        <begin position="172"/>
        <end position="197"/>
    </location>
</feature>